<evidence type="ECO:0000313" key="2">
    <source>
        <dbReference type="Proteomes" id="UP000215335"/>
    </source>
</evidence>
<dbReference type="EMBL" id="NNAY01000147">
    <property type="protein sequence ID" value="OXU30564.1"/>
    <property type="molecule type" value="Genomic_DNA"/>
</dbReference>
<keyword evidence="2" id="KW-1185">Reference proteome</keyword>
<proteinExistence type="predicted"/>
<protein>
    <submittedName>
        <fullName evidence="1">Uncharacterized protein</fullName>
    </submittedName>
</protein>
<name>A0A232FIH8_9HYME</name>
<accession>A0A232FIH8</accession>
<comment type="caution">
    <text evidence="1">The sequence shown here is derived from an EMBL/GenBank/DDBJ whole genome shotgun (WGS) entry which is preliminary data.</text>
</comment>
<organism evidence="1 2">
    <name type="scientific">Trichomalopsis sarcophagae</name>
    <dbReference type="NCBI Taxonomy" id="543379"/>
    <lineage>
        <taxon>Eukaryota</taxon>
        <taxon>Metazoa</taxon>
        <taxon>Ecdysozoa</taxon>
        <taxon>Arthropoda</taxon>
        <taxon>Hexapoda</taxon>
        <taxon>Insecta</taxon>
        <taxon>Pterygota</taxon>
        <taxon>Neoptera</taxon>
        <taxon>Endopterygota</taxon>
        <taxon>Hymenoptera</taxon>
        <taxon>Apocrita</taxon>
        <taxon>Proctotrupomorpha</taxon>
        <taxon>Chalcidoidea</taxon>
        <taxon>Pteromalidae</taxon>
        <taxon>Pteromalinae</taxon>
        <taxon>Trichomalopsis</taxon>
    </lineage>
</organism>
<reference evidence="1 2" key="1">
    <citation type="journal article" date="2017" name="Curr. Biol.">
        <title>The Evolution of Venom by Co-option of Single-Copy Genes.</title>
        <authorList>
            <person name="Martinson E.O."/>
            <person name="Mrinalini"/>
            <person name="Kelkar Y.D."/>
            <person name="Chang C.H."/>
            <person name="Werren J.H."/>
        </authorList>
    </citation>
    <scope>NUCLEOTIDE SEQUENCE [LARGE SCALE GENOMIC DNA]</scope>
    <source>
        <strain evidence="1 2">Alberta</strain>
        <tissue evidence="1">Whole body</tissue>
    </source>
</reference>
<evidence type="ECO:0000313" key="1">
    <source>
        <dbReference type="EMBL" id="OXU30564.1"/>
    </source>
</evidence>
<sequence length="269" mass="30258">MGIEYQAIVYRLQLTNRRSGAKLRAVKKRWSPASFDREVFLCSLEGAVVEGTPTKRARNLATAITAACDASMATKSNSCGRPPVYWWSKEIAELRRECLRARRLHQRARNRPRTRRTGQLGLKMGHQHISAVAATVGFSQRGPLDPPHHPGHQQVVEQETRHRHVPSHPGANRTRMLSQLAVSSAECPICPGVDEDVVFHCPRFLEERQQFQEYWSGPLTPEGLGACLLESQSGWDAVVTLATNIIERLNLIRREEERRGNVGNNTSQT</sequence>
<dbReference type="Proteomes" id="UP000215335">
    <property type="component" value="Unassembled WGS sequence"/>
</dbReference>
<dbReference type="AlphaFoldDB" id="A0A232FIH8"/>
<gene>
    <name evidence="1" type="ORF">TSAR_016228</name>
</gene>